<feature type="domain" description="Cyclin-like" evidence="6">
    <location>
        <begin position="287"/>
        <end position="398"/>
    </location>
</feature>
<dbReference type="InterPro" id="IPR046965">
    <property type="entry name" value="Cyclin_A/B-like"/>
</dbReference>
<evidence type="ECO:0000256" key="4">
    <source>
        <dbReference type="RuleBase" id="RU000383"/>
    </source>
</evidence>
<evidence type="ECO:0000313" key="9">
    <source>
        <dbReference type="Proteomes" id="UP001150062"/>
    </source>
</evidence>
<dbReference type="Pfam" id="PF00134">
    <property type="entry name" value="Cyclin_N"/>
    <property type="match status" value="1"/>
</dbReference>
<comment type="caution">
    <text evidence="8">The sequence shown here is derived from an EMBL/GenBank/DDBJ whole genome shotgun (WGS) entry which is preliminary data.</text>
</comment>
<dbReference type="InterPro" id="IPR004367">
    <property type="entry name" value="Cyclin_C-dom"/>
</dbReference>
<evidence type="ECO:0000259" key="7">
    <source>
        <dbReference type="SMART" id="SM01332"/>
    </source>
</evidence>
<dbReference type="InterPro" id="IPR039361">
    <property type="entry name" value="Cyclin"/>
</dbReference>
<evidence type="ECO:0000256" key="3">
    <source>
        <dbReference type="ARBA" id="ARBA00023306"/>
    </source>
</evidence>
<name>A0ABQ8XX69_9EUKA</name>
<keyword evidence="3" id="KW-0131">Cell cycle</keyword>
<dbReference type="PIRSF" id="PIRSF001771">
    <property type="entry name" value="Cyclin_A_B_D_E"/>
    <property type="match status" value="1"/>
</dbReference>
<proteinExistence type="inferred from homology"/>
<dbReference type="SMART" id="SM01332">
    <property type="entry name" value="Cyclin_C"/>
    <property type="match status" value="1"/>
</dbReference>
<dbReference type="InterPro" id="IPR036915">
    <property type="entry name" value="Cyclin-like_sf"/>
</dbReference>
<feature type="compositionally biased region" description="Basic residues" evidence="5">
    <location>
        <begin position="84"/>
        <end position="97"/>
    </location>
</feature>
<comment type="similarity">
    <text evidence="4">Belongs to the cyclin family.</text>
</comment>
<feature type="region of interest" description="Disordered" evidence="5">
    <location>
        <begin position="50"/>
        <end position="125"/>
    </location>
</feature>
<gene>
    <name evidence="8" type="ORF">M0813_26758</name>
</gene>
<feature type="domain" description="Cyclin C-terminal" evidence="7">
    <location>
        <begin position="283"/>
        <end position="435"/>
    </location>
</feature>
<dbReference type="EMBL" id="JAOAOG010000239">
    <property type="protein sequence ID" value="KAJ6237203.1"/>
    <property type="molecule type" value="Genomic_DNA"/>
</dbReference>
<keyword evidence="9" id="KW-1185">Reference proteome</keyword>
<organism evidence="8 9">
    <name type="scientific">Anaeramoeba flamelloides</name>
    <dbReference type="NCBI Taxonomy" id="1746091"/>
    <lineage>
        <taxon>Eukaryota</taxon>
        <taxon>Metamonada</taxon>
        <taxon>Anaeramoebidae</taxon>
        <taxon>Anaeramoeba</taxon>
    </lineage>
</organism>
<feature type="domain" description="Cyclin-like" evidence="6">
    <location>
        <begin position="190"/>
        <end position="274"/>
    </location>
</feature>
<reference evidence="8" key="1">
    <citation type="submission" date="2022-08" db="EMBL/GenBank/DDBJ databases">
        <title>Novel sulfate-reducing endosymbionts in the free-living metamonad Anaeramoeba.</title>
        <authorList>
            <person name="Jerlstrom-Hultqvist J."/>
            <person name="Cepicka I."/>
            <person name="Gallot-Lavallee L."/>
            <person name="Salas-Leiva D."/>
            <person name="Curtis B.A."/>
            <person name="Zahonova K."/>
            <person name="Pipaliya S."/>
            <person name="Dacks J."/>
            <person name="Roger A.J."/>
        </authorList>
    </citation>
    <scope>NUCLEOTIDE SEQUENCE</scope>
    <source>
        <strain evidence="8">Schooner1</strain>
    </source>
</reference>
<protein>
    <submittedName>
        <fullName evidence="8">Cyclin-a2-4</fullName>
    </submittedName>
</protein>
<feature type="compositionally biased region" description="Polar residues" evidence="5">
    <location>
        <begin position="56"/>
        <end position="66"/>
    </location>
</feature>
<evidence type="ECO:0000256" key="5">
    <source>
        <dbReference type="SAM" id="MobiDB-lite"/>
    </source>
</evidence>
<sequence length="440" mass="50931">MTTFLSNVNNSIPLLQNKRSVLGSLTNRPLNQINTLKQKNVNQEINNCKVPKKQKQPSLGTVQLKQSNERIRKYDESSQQSNTTKKRFRKNQKSKSNPKKETTKTKQRKKSKKTKKIKKAKTKSHPIDPKEISKITDIHRPFSKLPEHVTEIADEITQNMRIKEKKDHIGEDFLHTQSQVNDKMREILVDWLCNVHINFEFKTETLYLAAKLLDKFLLLKPVSINRLQLVGITALLIASKYQEVNTPDIEEFVLVANGAFTLKELLKMEIIMLTILRFRVTYVSPYFFLQIYLKAAGIELISEEFLKLKFLSNYFLELTLLKSHFRKFCPSKLAASSIYLAIKTLDLNSNSNSNFNSIGNKNVLNKSGHNSKCWSKTLIHYTKFHTEQIIDCVILISKLSNQLCSFEQSEENQTPNIIKKYSDPDFYSVAMMKIPLIKKN</sequence>
<keyword evidence="2 4" id="KW-0195">Cyclin</keyword>
<evidence type="ECO:0000256" key="1">
    <source>
        <dbReference type="ARBA" id="ARBA00022618"/>
    </source>
</evidence>
<accession>A0ABQ8XX69</accession>
<dbReference type="SMART" id="SM00385">
    <property type="entry name" value="CYCLIN"/>
    <property type="match status" value="2"/>
</dbReference>
<dbReference type="SUPFAM" id="SSF47954">
    <property type="entry name" value="Cyclin-like"/>
    <property type="match status" value="2"/>
</dbReference>
<dbReference type="InterPro" id="IPR006671">
    <property type="entry name" value="Cyclin_N"/>
</dbReference>
<evidence type="ECO:0000256" key="2">
    <source>
        <dbReference type="ARBA" id="ARBA00023127"/>
    </source>
</evidence>
<dbReference type="InterPro" id="IPR013763">
    <property type="entry name" value="Cyclin-like_dom"/>
</dbReference>
<keyword evidence="1" id="KW-0132">Cell division</keyword>
<feature type="compositionally biased region" description="Basic residues" evidence="5">
    <location>
        <begin position="105"/>
        <end position="124"/>
    </location>
</feature>
<dbReference type="Proteomes" id="UP001150062">
    <property type="component" value="Unassembled WGS sequence"/>
</dbReference>
<evidence type="ECO:0000259" key="6">
    <source>
        <dbReference type="SMART" id="SM00385"/>
    </source>
</evidence>
<evidence type="ECO:0000313" key="8">
    <source>
        <dbReference type="EMBL" id="KAJ6237203.1"/>
    </source>
</evidence>
<feature type="compositionally biased region" description="Basic and acidic residues" evidence="5">
    <location>
        <begin position="67"/>
        <end position="76"/>
    </location>
</feature>
<dbReference type="PANTHER" id="PTHR10177">
    <property type="entry name" value="CYCLINS"/>
    <property type="match status" value="1"/>
</dbReference>
<dbReference type="Gene3D" id="1.10.472.10">
    <property type="entry name" value="Cyclin-like"/>
    <property type="match status" value="2"/>
</dbReference>
<dbReference type="Pfam" id="PF02984">
    <property type="entry name" value="Cyclin_C"/>
    <property type="match status" value="1"/>
</dbReference>